<dbReference type="RefSeq" id="WP_016646646.1">
    <property type="nucleotide sequence ID" value="NZ_KE340326.1"/>
</dbReference>
<keyword evidence="4 7" id="KW-1133">Transmembrane helix</keyword>
<evidence type="ECO:0000256" key="4">
    <source>
        <dbReference type="ARBA" id="ARBA00022989"/>
    </source>
</evidence>
<reference evidence="9 10" key="1">
    <citation type="submission" date="2013-06" db="EMBL/GenBank/DDBJ databases">
        <title>The Genome Sequence of Campylobacter ureolyticus ACS-301-V-SCH3B.</title>
        <authorList>
            <consortium name="The Broad Institute Genomics Platform"/>
            <person name="Earl A."/>
            <person name="Ward D."/>
            <person name="Feldgarden M."/>
            <person name="Gevers D."/>
            <person name="Saerens B."/>
            <person name="Vaneechoutte M."/>
            <person name="Walker B."/>
            <person name="Young S."/>
            <person name="Zeng Q."/>
            <person name="Gargeya S."/>
            <person name="Fitzgerald M."/>
            <person name="Haas B."/>
            <person name="Abouelleil A."/>
            <person name="Allen A.W."/>
            <person name="Alvarado L."/>
            <person name="Arachchi H.M."/>
            <person name="Berlin A.M."/>
            <person name="Chapman S.B."/>
            <person name="Gainer-Dewar J."/>
            <person name="Goldberg J."/>
            <person name="Griggs A."/>
            <person name="Gujja S."/>
            <person name="Hansen M."/>
            <person name="Howarth C."/>
            <person name="Imamovic A."/>
            <person name="Ireland A."/>
            <person name="Larimer J."/>
            <person name="McCowan C."/>
            <person name="Murphy C."/>
            <person name="Pearson M."/>
            <person name="Poon T.W."/>
            <person name="Priest M."/>
            <person name="Roberts A."/>
            <person name="Saif S."/>
            <person name="Shea T."/>
            <person name="Sisk P."/>
            <person name="Sykes S."/>
            <person name="Wortman J."/>
            <person name="Nusbaum C."/>
            <person name="Birren B."/>
        </authorList>
    </citation>
    <scope>NUCLEOTIDE SEQUENCE [LARGE SCALE GENOMIC DNA]</scope>
    <source>
        <strain evidence="9 10">ACS-301-V-Sch3b</strain>
    </source>
</reference>
<keyword evidence="6" id="KW-0325">Glycoprotein</keyword>
<feature type="domain" description="TM2" evidence="8">
    <location>
        <begin position="42"/>
        <end position="89"/>
    </location>
</feature>
<dbReference type="PATRIC" id="fig|883165.3.peg.805"/>
<sequence>MENSLFLQLKDKVPADLQLALKKKLENLSSDKIDSISMLQLKDPKLGLILSILLGGLGVDRFYQGKILLGILKLVTLGGLGIWAIIDWFLIMPSIKKDNFAKISYFA</sequence>
<name>S3XIT7_9BACT</name>
<dbReference type="InterPro" id="IPR050932">
    <property type="entry name" value="TM2D1-3-like"/>
</dbReference>
<gene>
    <name evidence="9" type="ORF">HMPREF9309_00791</name>
</gene>
<comment type="caution">
    <text evidence="9">The sequence shown here is derived from an EMBL/GenBank/DDBJ whole genome shotgun (WGS) entry which is preliminary data.</text>
</comment>
<proteinExistence type="predicted"/>
<dbReference type="AlphaFoldDB" id="S3XIT7"/>
<evidence type="ECO:0000256" key="1">
    <source>
        <dbReference type="ARBA" id="ARBA00004141"/>
    </source>
</evidence>
<evidence type="ECO:0000256" key="2">
    <source>
        <dbReference type="ARBA" id="ARBA00022692"/>
    </source>
</evidence>
<keyword evidence="3" id="KW-0732">Signal</keyword>
<evidence type="ECO:0000256" key="3">
    <source>
        <dbReference type="ARBA" id="ARBA00022729"/>
    </source>
</evidence>
<evidence type="ECO:0000256" key="6">
    <source>
        <dbReference type="ARBA" id="ARBA00023180"/>
    </source>
</evidence>
<evidence type="ECO:0000256" key="7">
    <source>
        <dbReference type="SAM" id="Phobius"/>
    </source>
</evidence>
<dbReference type="EMBL" id="AGYD01000005">
    <property type="protein sequence ID" value="EPH09272.1"/>
    <property type="molecule type" value="Genomic_DNA"/>
</dbReference>
<dbReference type="Proteomes" id="UP000014539">
    <property type="component" value="Unassembled WGS sequence"/>
</dbReference>
<dbReference type="PANTHER" id="PTHR21016:SF7">
    <property type="entry name" value="TM2 DOMAIN-CONTAINING PROTEIN 3"/>
    <property type="match status" value="1"/>
</dbReference>
<evidence type="ECO:0000256" key="5">
    <source>
        <dbReference type="ARBA" id="ARBA00023136"/>
    </source>
</evidence>
<evidence type="ECO:0000259" key="8">
    <source>
        <dbReference type="Pfam" id="PF05154"/>
    </source>
</evidence>
<dbReference type="InterPro" id="IPR007829">
    <property type="entry name" value="TM2"/>
</dbReference>
<organism evidence="9 10">
    <name type="scientific">Campylobacter ureolyticus ACS-301-V-Sch3b</name>
    <dbReference type="NCBI Taxonomy" id="883165"/>
    <lineage>
        <taxon>Bacteria</taxon>
        <taxon>Pseudomonadati</taxon>
        <taxon>Campylobacterota</taxon>
        <taxon>Epsilonproteobacteria</taxon>
        <taxon>Campylobacterales</taxon>
        <taxon>Campylobacteraceae</taxon>
        <taxon>Campylobacter</taxon>
    </lineage>
</organism>
<dbReference type="PANTHER" id="PTHR21016">
    <property type="entry name" value="BETA-AMYLOID BINDING PROTEIN-RELATED"/>
    <property type="match status" value="1"/>
</dbReference>
<protein>
    <recommendedName>
        <fullName evidence="8">TM2 domain-containing protein</fullName>
    </recommendedName>
</protein>
<keyword evidence="2 7" id="KW-0812">Transmembrane</keyword>
<keyword evidence="5 7" id="KW-0472">Membrane</keyword>
<feature type="transmembrane region" description="Helical" evidence="7">
    <location>
        <begin position="69"/>
        <end position="90"/>
    </location>
</feature>
<accession>S3XIT7</accession>
<evidence type="ECO:0000313" key="9">
    <source>
        <dbReference type="EMBL" id="EPH09272.1"/>
    </source>
</evidence>
<keyword evidence="10" id="KW-1185">Reference proteome</keyword>
<comment type="subcellular location">
    <subcellularLocation>
        <location evidence="1">Membrane</location>
        <topology evidence="1">Multi-pass membrane protein</topology>
    </subcellularLocation>
</comment>
<dbReference type="Pfam" id="PF05154">
    <property type="entry name" value="TM2"/>
    <property type="match status" value="1"/>
</dbReference>
<dbReference type="GO" id="GO:0016020">
    <property type="term" value="C:membrane"/>
    <property type="evidence" value="ECO:0007669"/>
    <property type="project" value="UniProtKB-SubCell"/>
</dbReference>
<evidence type="ECO:0000313" key="10">
    <source>
        <dbReference type="Proteomes" id="UP000014539"/>
    </source>
</evidence>
<dbReference type="HOGENOM" id="CLU_081297_7_1_7"/>